<keyword evidence="12 17" id="KW-0472">Membrane</keyword>
<name>A0A429XR53_9RICK</name>
<dbReference type="SMART" id="SM00382">
    <property type="entry name" value="AAA"/>
    <property type="match status" value="1"/>
</dbReference>
<evidence type="ECO:0000259" key="18">
    <source>
        <dbReference type="PROSITE" id="PS50901"/>
    </source>
</evidence>
<dbReference type="InterPro" id="IPR003593">
    <property type="entry name" value="AAA+_ATPase"/>
</dbReference>
<gene>
    <name evidence="19" type="ORF">EIC27_02490</name>
</gene>
<comment type="subunit">
    <text evidence="15">Homohexamer. Forms a ring that surrounds DNA.</text>
</comment>
<dbReference type="GO" id="GO:0005886">
    <property type="term" value="C:plasma membrane"/>
    <property type="evidence" value="ECO:0007669"/>
    <property type="project" value="UniProtKB-SubCell"/>
</dbReference>
<dbReference type="Pfam" id="PF09397">
    <property type="entry name" value="FtsK_gamma"/>
    <property type="match status" value="1"/>
</dbReference>
<dbReference type="GO" id="GO:0051301">
    <property type="term" value="P:cell division"/>
    <property type="evidence" value="ECO:0007669"/>
    <property type="project" value="UniProtKB-KW"/>
</dbReference>
<evidence type="ECO:0000256" key="13">
    <source>
        <dbReference type="ARBA" id="ARBA00023306"/>
    </source>
</evidence>
<feature type="domain" description="FtsK" evidence="18">
    <location>
        <begin position="375"/>
        <end position="594"/>
    </location>
</feature>
<evidence type="ECO:0000256" key="17">
    <source>
        <dbReference type="SAM" id="Phobius"/>
    </source>
</evidence>
<dbReference type="InterPro" id="IPR036390">
    <property type="entry name" value="WH_DNA-bd_sf"/>
</dbReference>
<keyword evidence="20" id="KW-1185">Reference proteome</keyword>
<keyword evidence="5" id="KW-0132">Cell division</keyword>
<dbReference type="InterPro" id="IPR002543">
    <property type="entry name" value="FtsK_dom"/>
</dbReference>
<dbReference type="InterPro" id="IPR027417">
    <property type="entry name" value="P-loop_NTPase"/>
</dbReference>
<dbReference type="InterPro" id="IPR041027">
    <property type="entry name" value="FtsK_alpha"/>
</dbReference>
<evidence type="ECO:0000256" key="2">
    <source>
        <dbReference type="ARBA" id="ARBA00006474"/>
    </source>
</evidence>
<evidence type="ECO:0000256" key="9">
    <source>
        <dbReference type="ARBA" id="ARBA00022840"/>
    </source>
</evidence>
<dbReference type="SMART" id="SM00843">
    <property type="entry name" value="Ftsk_gamma"/>
    <property type="match status" value="1"/>
</dbReference>
<dbReference type="InterPro" id="IPR050206">
    <property type="entry name" value="FtsK/SpoIIIE/SftA"/>
</dbReference>
<feature type="transmembrane region" description="Helical" evidence="17">
    <location>
        <begin position="134"/>
        <end position="159"/>
    </location>
</feature>
<evidence type="ECO:0000313" key="20">
    <source>
        <dbReference type="Proteomes" id="UP000279470"/>
    </source>
</evidence>
<dbReference type="AlphaFoldDB" id="A0A429XR53"/>
<keyword evidence="6 17" id="KW-0812">Transmembrane</keyword>
<evidence type="ECO:0000256" key="7">
    <source>
        <dbReference type="ARBA" id="ARBA00022741"/>
    </source>
</evidence>
<dbReference type="GO" id="GO:0007059">
    <property type="term" value="P:chromosome segregation"/>
    <property type="evidence" value="ECO:0007669"/>
    <property type="project" value="UniProtKB-KW"/>
</dbReference>
<evidence type="ECO:0000256" key="12">
    <source>
        <dbReference type="ARBA" id="ARBA00023136"/>
    </source>
</evidence>
<sequence>MQYIAKGLKNFLAIIIIFLIIFILISVITFNINDPSILNAKNNANIGNFFGIYGADVSSFLIQIFGISFVFPIIFFLILSIKILCKLPIKNFILRFILMLIGTILFSTILSLIIKSKVINNIGWGGVLGDYFKQIFLMYFEKQVLLISILLIFIVNLILSLGLKFHEWRSIFKYLILGIKIFFKSIRFIIGKLSSQRAKFKIEDQNENDFQKNEIKDIKLKTESLKHQVVDVDKFSNQINLPPIDILNKFTESSNFKFNKDKIKGELDKLKKTLKDYSVKGEVINYSVGPVVTLFELEPAAGTKASRVIGLSDDISRSMSAVSTRISVIPGKNALGIEIPNDKREIIYLRELVESNEYKINKHKLPLILGKSISGSPIITDLAKMPHLLVAGTTGSGKSVAINTMILSLLYSCTIKRCRFVMIDPKMLELSVYNGIPHLLSPVVTEAKKAVGALKWVVQEMERRYRAMASLGVRNIIGFNELLLDAAKKGTTLKKVIQTGFDSQTGEPIFEEVDLGNEELPYIVVIVDEMADLMLVSGKEIEGYIQRIAQMARASGIHLIMATQRPSVDVITGVIKANFPTRISFHVTSKIDSRTILGEQGAEQLLGMGDMLYMMPGGNITRVHGPFVTDVEVENVVKYLKKNKLTDYDVDFNSLNISNDDNNGDINSSFDIGENNDLYQQAVKIVLEEKRPTTSYIQRKLRIGYNKASSLIEQMEKEGIISPPNSQGKREILRNQ</sequence>
<dbReference type="InterPro" id="IPR018541">
    <property type="entry name" value="Ftsk_gamma"/>
</dbReference>
<evidence type="ECO:0000313" key="19">
    <source>
        <dbReference type="EMBL" id="RST69238.1"/>
    </source>
</evidence>
<dbReference type="SUPFAM" id="SSF46785">
    <property type="entry name" value="Winged helix' DNA-binding domain"/>
    <property type="match status" value="1"/>
</dbReference>
<protein>
    <recommendedName>
        <fullName evidence="3">DNA translocase FtsK</fullName>
    </recommendedName>
</protein>
<comment type="similarity">
    <text evidence="2">Belongs to the FtsK/SpoIIIE/SftA family.</text>
</comment>
<dbReference type="Gene3D" id="1.10.10.10">
    <property type="entry name" value="Winged helix-like DNA-binding domain superfamily/Winged helix DNA-binding domain"/>
    <property type="match status" value="1"/>
</dbReference>
<evidence type="ECO:0000256" key="15">
    <source>
        <dbReference type="ARBA" id="ARBA00025923"/>
    </source>
</evidence>
<dbReference type="InterPro" id="IPR036388">
    <property type="entry name" value="WH-like_DNA-bd_sf"/>
</dbReference>
<keyword evidence="13" id="KW-0131">Cell cycle</keyword>
<evidence type="ECO:0000256" key="14">
    <source>
        <dbReference type="ARBA" id="ARBA00024784"/>
    </source>
</evidence>
<organism evidence="19 20">
    <name type="scientific">Candidatus Aquarickettsia rohweri</name>
    <dbReference type="NCBI Taxonomy" id="2602574"/>
    <lineage>
        <taxon>Bacteria</taxon>
        <taxon>Pseudomonadati</taxon>
        <taxon>Pseudomonadota</taxon>
        <taxon>Alphaproteobacteria</taxon>
        <taxon>Rickettsiales</taxon>
        <taxon>Candidatus Midichloriaceae</taxon>
        <taxon>Candidatus Aquarickettsia</taxon>
    </lineage>
</organism>
<evidence type="ECO:0000256" key="1">
    <source>
        <dbReference type="ARBA" id="ARBA00004651"/>
    </source>
</evidence>
<keyword evidence="4" id="KW-1003">Cell membrane</keyword>
<dbReference type="EMBL" id="RXFM01000024">
    <property type="protein sequence ID" value="RST69238.1"/>
    <property type="molecule type" value="Genomic_DNA"/>
</dbReference>
<keyword evidence="11" id="KW-0238">DNA-binding</keyword>
<dbReference type="Proteomes" id="UP000279470">
    <property type="component" value="Unassembled WGS sequence"/>
</dbReference>
<keyword evidence="9 16" id="KW-0067">ATP-binding</keyword>
<evidence type="ECO:0000256" key="16">
    <source>
        <dbReference type="PROSITE-ProRule" id="PRU00289"/>
    </source>
</evidence>
<keyword evidence="10 17" id="KW-1133">Transmembrane helix</keyword>
<comment type="subcellular location">
    <subcellularLocation>
        <location evidence="1">Cell membrane</location>
        <topology evidence="1">Multi-pass membrane protein</topology>
    </subcellularLocation>
</comment>
<dbReference type="Pfam" id="PF13491">
    <property type="entry name" value="FtsK_4TM"/>
    <property type="match status" value="1"/>
</dbReference>
<feature type="transmembrane region" description="Helical" evidence="17">
    <location>
        <begin position="92"/>
        <end position="114"/>
    </location>
</feature>
<evidence type="ECO:0000256" key="6">
    <source>
        <dbReference type="ARBA" id="ARBA00022692"/>
    </source>
</evidence>
<dbReference type="RefSeq" id="WP_126044575.1">
    <property type="nucleotide sequence ID" value="NZ_RXFM01000024.1"/>
</dbReference>
<dbReference type="GO" id="GO:0005524">
    <property type="term" value="F:ATP binding"/>
    <property type="evidence" value="ECO:0007669"/>
    <property type="project" value="UniProtKB-UniRule"/>
</dbReference>
<dbReference type="PANTHER" id="PTHR22683">
    <property type="entry name" value="SPORULATION PROTEIN RELATED"/>
    <property type="match status" value="1"/>
</dbReference>
<dbReference type="InterPro" id="IPR025199">
    <property type="entry name" value="FtsK_4TM"/>
</dbReference>
<feature type="transmembrane region" description="Helical" evidence="17">
    <location>
        <begin position="171"/>
        <end position="190"/>
    </location>
</feature>
<keyword evidence="8" id="KW-0159">Chromosome partition</keyword>
<dbReference type="Gene3D" id="3.30.980.40">
    <property type="match status" value="1"/>
</dbReference>
<proteinExistence type="inferred from homology"/>
<evidence type="ECO:0000256" key="3">
    <source>
        <dbReference type="ARBA" id="ARBA00020887"/>
    </source>
</evidence>
<reference evidence="20" key="1">
    <citation type="submission" date="2018-11" db="EMBL/GenBank/DDBJ databases">
        <title>Phylogenetic, genomic, and biogeographic characterization of a novel and ubiquitous marine invertebrate-associated Rickettsiales parasite, Candidatus Marinoinvertebrata rohwerii, gen. nov., sp. nov.</title>
        <authorList>
            <person name="Klinges J.G."/>
            <person name="Rosales S.M."/>
            <person name="Mcminds R."/>
            <person name="Shaver E.C."/>
            <person name="Shantz A."/>
            <person name="Peters E.C."/>
            <person name="Burkepile D.E."/>
            <person name="Silliman B.R."/>
            <person name="Vega Thurber R.L."/>
        </authorList>
    </citation>
    <scope>NUCLEOTIDE SEQUENCE [LARGE SCALE GENOMIC DNA]</scope>
    <source>
        <strain evidence="20">a_cerv_44</strain>
    </source>
</reference>
<feature type="transmembrane region" description="Helical" evidence="17">
    <location>
        <begin position="60"/>
        <end position="80"/>
    </location>
</feature>
<evidence type="ECO:0000256" key="11">
    <source>
        <dbReference type="ARBA" id="ARBA00023125"/>
    </source>
</evidence>
<evidence type="ECO:0000256" key="4">
    <source>
        <dbReference type="ARBA" id="ARBA00022475"/>
    </source>
</evidence>
<evidence type="ECO:0000256" key="10">
    <source>
        <dbReference type="ARBA" id="ARBA00022989"/>
    </source>
</evidence>
<dbReference type="Pfam" id="PF01580">
    <property type="entry name" value="FtsK_SpoIIIE"/>
    <property type="match status" value="1"/>
</dbReference>
<feature type="transmembrane region" description="Helical" evidence="17">
    <location>
        <begin position="12"/>
        <end position="32"/>
    </location>
</feature>
<accession>A0A429XR53</accession>
<comment type="caution">
    <text evidence="19">The sequence shown here is derived from an EMBL/GenBank/DDBJ whole genome shotgun (WGS) entry which is preliminary data.</text>
</comment>
<keyword evidence="7 16" id="KW-0547">Nucleotide-binding</keyword>
<dbReference type="OrthoDB" id="9807790at2"/>
<dbReference type="GO" id="GO:0003677">
    <property type="term" value="F:DNA binding"/>
    <property type="evidence" value="ECO:0007669"/>
    <property type="project" value="UniProtKB-KW"/>
</dbReference>
<feature type="binding site" evidence="16">
    <location>
        <begin position="392"/>
        <end position="399"/>
    </location>
    <ligand>
        <name>ATP</name>
        <dbReference type="ChEBI" id="CHEBI:30616"/>
    </ligand>
</feature>
<evidence type="ECO:0000256" key="5">
    <source>
        <dbReference type="ARBA" id="ARBA00022618"/>
    </source>
</evidence>
<comment type="function">
    <text evidence="14">Essential cell division protein that coordinates cell division and chromosome segregation. The N-terminus is involved in assembly of the cell-division machinery. The C-terminus functions as a DNA motor that moves dsDNA in an ATP-dependent manner towards the dif recombination site, which is located within the replication terminus region. Translocation stops specifically at Xer-dif sites, where FtsK interacts with the Xer recombinase, allowing activation of chromosome unlinking by recombination. FtsK orienting polar sequences (KOPS) guide the direction of DNA translocation. FtsK can remove proteins from DNA as it translocates, but translocation stops specifically at XerCD-dif site, thereby preventing removal of XerC and XerD from dif.</text>
</comment>
<dbReference type="Gene3D" id="3.40.50.300">
    <property type="entry name" value="P-loop containing nucleotide triphosphate hydrolases"/>
    <property type="match status" value="1"/>
</dbReference>
<dbReference type="Pfam" id="PF17854">
    <property type="entry name" value="FtsK_alpha"/>
    <property type="match status" value="1"/>
</dbReference>
<dbReference type="PROSITE" id="PS50901">
    <property type="entry name" value="FTSK"/>
    <property type="match status" value="1"/>
</dbReference>
<dbReference type="SUPFAM" id="SSF52540">
    <property type="entry name" value="P-loop containing nucleoside triphosphate hydrolases"/>
    <property type="match status" value="1"/>
</dbReference>
<evidence type="ECO:0000256" key="8">
    <source>
        <dbReference type="ARBA" id="ARBA00022829"/>
    </source>
</evidence>
<dbReference type="PANTHER" id="PTHR22683:SF41">
    <property type="entry name" value="DNA TRANSLOCASE FTSK"/>
    <property type="match status" value="1"/>
</dbReference>